<dbReference type="GO" id="GO:0005886">
    <property type="term" value="C:plasma membrane"/>
    <property type="evidence" value="ECO:0007669"/>
    <property type="project" value="UniProtKB-SubCell"/>
</dbReference>
<evidence type="ECO:0000256" key="3">
    <source>
        <dbReference type="ARBA" id="ARBA00022692"/>
    </source>
</evidence>
<evidence type="ECO:0000256" key="1">
    <source>
        <dbReference type="ARBA" id="ARBA00004651"/>
    </source>
</evidence>
<dbReference type="InterPro" id="IPR001851">
    <property type="entry name" value="ABC_transp_permease"/>
</dbReference>
<evidence type="ECO:0000256" key="6">
    <source>
        <dbReference type="SAM" id="Phobius"/>
    </source>
</evidence>
<dbReference type="PANTHER" id="PTHR30482">
    <property type="entry name" value="HIGH-AFFINITY BRANCHED-CHAIN AMINO ACID TRANSPORT SYSTEM PERMEASE"/>
    <property type="match status" value="1"/>
</dbReference>
<dbReference type="EMBL" id="JNSK01000023">
    <property type="protein sequence ID" value="KGA18566.1"/>
    <property type="molecule type" value="Genomic_DNA"/>
</dbReference>
<keyword evidence="5 6" id="KW-0472">Membrane</keyword>
<comment type="caution">
    <text evidence="7">The sequence shown here is derived from an EMBL/GenBank/DDBJ whole genome shotgun (WGS) entry which is preliminary data.</text>
</comment>
<dbReference type="AlphaFoldDB" id="A0A094QW74"/>
<feature type="transmembrane region" description="Helical" evidence="6">
    <location>
        <begin position="215"/>
        <end position="236"/>
    </location>
</feature>
<keyword evidence="3 6" id="KW-0812">Transmembrane</keyword>
<dbReference type="Pfam" id="PF02653">
    <property type="entry name" value="BPD_transp_2"/>
    <property type="match status" value="1"/>
</dbReference>
<dbReference type="InterPro" id="IPR043428">
    <property type="entry name" value="LivM-like"/>
</dbReference>
<protein>
    <recommendedName>
        <fullName evidence="8">Branched-chain amino acid ABC transporter permease</fullName>
    </recommendedName>
</protein>
<gene>
    <name evidence="7" type="ORF">GM50_8395</name>
</gene>
<evidence type="ECO:0000313" key="7">
    <source>
        <dbReference type="EMBL" id="KGA18566.1"/>
    </source>
</evidence>
<evidence type="ECO:0000256" key="5">
    <source>
        <dbReference type="ARBA" id="ARBA00023136"/>
    </source>
</evidence>
<evidence type="ECO:0000256" key="4">
    <source>
        <dbReference type="ARBA" id="ARBA00022989"/>
    </source>
</evidence>
<organism evidence="7">
    <name type="scientific">freshwater metagenome</name>
    <dbReference type="NCBI Taxonomy" id="449393"/>
    <lineage>
        <taxon>unclassified sequences</taxon>
        <taxon>metagenomes</taxon>
        <taxon>ecological metagenomes</taxon>
    </lineage>
</organism>
<accession>A0A094QW74</accession>
<sequence>MLRWKYSRPLLAVLLILLAIAPMFTSLPLGKPGMQQTLAVAFIWGALALTYDLLFGFTGLLSFGHALYFATGVYVSCILINKEIVSWWLAAIIATAASGLLAALVGAASLRTTGITFAMVTLAFGEAGHVIVGRNFFNLTGGENGIALNADFIPQIWIGVFNTKYIYWTALLALIVTYVVIWWVTESSAGRVFAALRDNEQRVQVLGLNTQRFKLLSFVISGTLAGMLGFVMLIAAGSAAPRFAESTVTIALLLMVVIGGAVTRWGAVLGGIFYSFASTRMQDLTQQESFASIPHWIGGPLAEPALLLGLIFIFIVMFAPGGLSGAYYRLRLKAITRKSS</sequence>
<feature type="transmembrane region" description="Helical" evidence="6">
    <location>
        <begin position="114"/>
        <end position="132"/>
    </location>
</feature>
<dbReference type="GO" id="GO:0015658">
    <property type="term" value="F:branched-chain amino acid transmembrane transporter activity"/>
    <property type="evidence" value="ECO:0007669"/>
    <property type="project" value="InterPro"/>
</dbReference>
<evidence type="ECO:0000256" key="2">
    <source>
        <dbReference type="ARBA" id="ARBA00022475"/>
    </source>
</evidence>
<feature type="transmembrane region" description="Helical" evidence="6">
    <location>
        <begin position="305"/>
        <end position="328"/>
    </location>
</feature>
<name>A0A094QW74_9ZZZZ</name>
<reference evidence="7" key="1">
    <citation type="submission" date="2014-05" db="EMBL/GenBank/DDBJ databases">
        <title>Key roles for freshwater Actinobacteria revealed by deep metagenomic sequencing.</title>
        <authorList>
            <person name="Ghai R."/>
            <person name="Mizuno C.M."/>
            <person name="Picazo A."/>
            <person name="Camacho A."/>
            <person name="Rodriguez-Valera F."/>
        </authorList>
    </citation>
    <scope>NUCLEOTIDE SEQUENCE</scope>
</reference>
<dbReference type="CDD" id="cd06581">
    <property type="entry name" value="TM_PBP1_LivM_like"/>
    <property type="match status" value="1"/>
</dbReference>
<keyword evidence="2" id="KW-1003">Cell membrane</keyword>
<feature type="transmembrane region" description="Helical" evidence="6">
    <location>
        <begin position="248"/>
        <end position="274"/>
    </location>
</feature>
<proteinExistence type="predicted"/>
<keyword evidence="4 6" id="KW-1133">Transmembrane helix</keyword>
<dbReference type="PANTHER" id="PTHR30482:SF17">
    <property type="entry name" value="ABC TRANSPORTER ATP-BINDING PROTEIN"/>
    <property type="match status" value="1"/>
</dbReference>
<evidence type="ECO:0008006" key="8">
    <source>
        <dbReference type="Google" id="ProtNLM"/>
    </source>
</evidence>
<feature type="transmembrane region" description="Helical" evidence="6">
    <location>
        <begin position="87"/>
        <end position="108"/>
    </location>
</feature>
<feature type="transmembrane region" description="Helical" evidence="6">
    <location>
        <begin position="165"/>
        <end position="184"/>
    </location>
</feature>
<comment type="subcellular location">
    <subcellularLocation>
        <location evidence="1">Cell membrane</location>
        <topology evidence="1">Multi-pass membrane protein</topology>
    </subcellularLocation>
</comment>